<keyword evidence="2" id="KW-0808">Transferase</keyword>
<dbReference type="EC" id="2.3.1.-" evidence="2"/>
<dbReference type="Gene3D" id="3.40.630.30">
    <property type="match status" value="1"/>
</dbReference>
<proteinExistence type="predicted"/>
<feature type="domain" description="N-acetyltransferase" evidence="1">
    <location>
        <begin position="159"/>
        <end position="311"/>
    </location>
</feature>
<evidence type="ECO:0000259" key="1">
    <source>
        <dbReference type="PROSITE" id="PS51186"/>
    </source>
</evidence>
<dbReference type="Proteomes" id="UP001589810">
    <property type="component" value="Unassembled WGS sequence"/>
</dbReference>
<keyword evidence="2" id="KW-0012">Acyltransferase</keyword>
<dbReference type="PROSITE" id="PS51186">
    <property type="entry name" value="GNAT"/>
    <property type="match status" value="1"/>
</dbReference>
<keyword evidence="3" id="KW-1185">Reference proteome</keyword>
<dbReference type="RefSeq" id="WP_273941850.1">
    <property type="nucleotide sequence ID" value="NZ_CP097263.1"/>
</dbReference>
<dbReference type="EMBL" id="JBHLUD010000019">
    <property type="protein sequence ID" value="MFC0548735.1"/>
    <property type="molecule type" value="Genomic_DNA"/>
</dbReference>
<dbReference type="SUPFAM" id="SSF55729">
    <property type="entry name" value="Acyl-CoA N-acyltransferases (Nat)"/>
    <property type="match status" value="1"/>
</dbReference>
<dbReference type="Pfam" id="PF00583">
    <property type="entry name" value="Acetyltransf_1"/>
    <property type="match status" value="1"/>
</dbReference>
<dbReference type="GO" id="GO:0016746">
    <property type="term" value="F:acyltransferase activity"/>
    <property type="evidence" value="ECO:0007669"/>
    <property type="project" value="UniProtKB-KW"/>
</dbReference>
<dbReference type="InterPro" id="IPR000182">
    <property type="entry name" value="GNAT_dom"/>
</dbReference>
<sequence>MRFLGIADESGVERLVSLGIKREPLAYWVTSALKNGESRPAWCRMALSDAGELLAAHVFDSWSGAGDPGDVPTFVQLLGHVDEAAASALLAHDLSAFDASVVEARVVIESDASPSLRAQRNRWPAILEAAGFVREVDRVRLTWPADAPVPRPSSRLTFVPVSEFPESSLLRIFAEVADGSVDNSQRTFRASAGRDAEAAGRLRQALGRDFPASWFVIGVDAAGDPVGYVQSARVHGDRAILAELGVIESQRGRRYAHDLLAYGTAAVLDAGVTMITSDTDEANRFMRAAFARAGYLEFATRHDFRWVRPRTIG</sequence>
<name>A0ABV6N830_9PSEU</name>
<protein>
    <submittedName>
        <fullName evidence="2">GNAT family N-acetyltransferase</fullName>
        <ecNumber evidence="2">2.3.1.-</ecNumber>
    </submittedName>
</protein>
<evidence type="ECO:0000313" key="3">
    <source>
        <dbReference type="Proteomes" id="UP001589810"/>
    </source>
</evidence>
<dbReference type="InterPro" id="IPR016181">
    <property type="entry name" value="Acyl_CoA_acyltransferase"/>
</dbReference>
<accession>A0ABV6N830</accession>
<organism evidence="2 3">
    <name type="scientific">Kutzneria chonburiensis</name>
    <dbReference type="NCBI Taxonomy" id="1483604"/>
    <lineage>
        <taxon>Bacteria</taxon>
        <taxon>Bacillati</taxon>
        <taxon>Actinomycetota</taxon>
        <taxon>Actinomycetes</taxon>
        <taxon>Pseudonocardiales</taxon>
        <taxon>Pseudonocardiaceae</taxon>
        <taxon>Kutzneria</taxon>
    </lineage>
</organism>
<comment type="caution">
    <text evidence="2">The sequence shown here is derived from an EMBL/GenBank/DDBJ whole genome shotgun (WGS) entry which is preliminary data.</text>
</comment>
<reference evidence="2 3" key="1">
    <citation type="submission" date="2024-09" db="EMBL/GenBank/DDBJ databases">
        <authorList>
            <person name="Sun Q."/>
            <person name="Mori K."/>
        </authorList>
    </citation>
    <scope>NUCLEOTIDE SEQUENCE [LARGE SCALE GENOMIC DNA]</scope>
    <source>
        <strain evidence="2 3">TBRC 1432</strain>
    </source>
</reference>
<gene>
    <name evidence="2" type="ORF">ACFFH7_45010</name>
</gene>
<evidence type="ECO:0000313" key="2">
    <source>
        <dbReference type="EMBL" id="MFC0548735.1"/>
    </source>
</evidence>